<sequence>MSAALFGLASPFAAGCSDAGGEGGERAGSSGDALVRETLAGPGAQDIAWQECGTTYKGECATIRVPVDWDHPEGETFELAIGRVKALEPQNRIGVLLVNPGGPGASGIDRYTIGRRITDDSLLRKRFDIVTWDPRGVARSHPVQCDKELLGQAPSTYPKTQQEYKNLLAYNTKLGADCRARTGPLFDHVDTVSTVRDLDAIRAALGEETISFLGWSYGTQVGQQYAELFPQRVRAMTIDSNMDHSNFSAYEYMRSATEDFEESFYAFADWCDRTPACSLHGQDVVQVWDTLHRRAAAGKLIDPQTGKPLDDESLRGNLFSPMYDPARWFTLADRLASLQSGVRSARAVTESEELEENSYQAIWCEDWSWRVGGFHELDSYRRSLAANYPHTKLSRFWSDITACLGWPAKIVNRQHRLSIHGTPTILIVTGRHDVATPHSWNTAVADQIDDSVFLAYDGVGHGQYFHSPCVRDHIETYLTTLKTPAPNTHCPAVWPTTPASTLASEPNDSPRRPVHTP</sequence>
<dbReference type="Gene3D" id="3.40.50.1820">
    <property type="entry name" value="alpha/beta hydrolase"/>
    <property type="match status" value="1"/>
</dbReference>
<dbReference type="PANTHER" id="PTHR43248:SF30">
    <property type="entry name" value="AB HYDROLASE-1 DOMAIN-CONTAINING PROTEIN"/>
    <property type="match status" value="1"/>
</dbReference>
<feature type="region of interest" description="Disordered" evidence="3">
    <location>
        <begin position="489"/>
        <end position="517"/>
    </location>
</feature>
<keyword evidence="2 5" id="KW-0378">Hydrolase</keyword>
<evidence type="ECO:0000313" key="6">
    <source>
        <dbReference type="Proteomes" id="UP001370348"/>
    </source>
</evidence>
<dbReference type="GO" id="GO:0016787">
    <property type="term" value="F:hydrolase activity"/>
    <property type="evidence" value="ECO:0007669"/>
    <property type="project" value="UniProtKB-KW"/>
</dbReference>
<dbReference type="Proteomes" id="UP001370348">
    <property type="component" value="Chromosome"/>
</dbReference>
<dbReference type="Pfam" id="PF08386">
    <property type="entry name" value="Abhydrolase_4"/>
    <property type="match status" value="1"/>
</dbReference>
<dbReference type="PANTHER" id="PTHR43248">
    <property type="entry name" value="2-SUCCINYL-6-HYDROXY-2,4-CYCLOHEXADIENE-1-CARBOXYLATE SYNTHASE"/>
    <property type="match status" value="1"/>
</dbReference>
<dbReference type="InterPro" id="IPR051601">
    <property type="entry name" value="Serine_prot/Carboxylest_S33"/>
</dbReference>
<accession>A0ABZ2M6A4</accession>
<organism evidence="5 6">
    <name type="scientific">Pendulispora albinea</name>
    <dbReference type="NCBI Taxonomy" id="2741071"/>
    <lineage>
        <taxon>Bacteria</taxon>
        <taxon>Pseudomonadati</taxon>
        <taxon>Myxococcota</taxon>
        <taxon>Myxococcia</taxon>
        <taxon>Myxococcales</taxon>
        <taxon>Sorangiineae</taxon>
        <taxon>Pendulisporaceae</taxon>
        <taxon>Pendulispora</taxon>
    </lineage>
</organism>
<dbReference type="InterPro" id="IPR013595">
    <property type="entry name" value="Pept_S33_TAP-like_C"/>
</dbReference>
<comment type="similarity">
    <text evidence="1">Belongs to the peptidase S33 family.</text>
</comment>
<evidence type="ECO:0000256" key="1">
    <source>
        <dbReference type="ARBA" id="ARBA00010088"/>
    </source>
</evidence>
<evidence type="ECO:0000256" key="3">
    <source>
        <dbReference type="SAM" id="MobiDB-lite"/>
    </source>
</evidence>
<dbReference type="RefSeq" id="WP_394827104.1">
    <property type="nucleotide sequence ID" value="NZ_CP089984.1"/>
</dbReference>
<reference evidence="5 6" key="1">
    <citation type="submission" date="2021-12" db="EMBL/GenBank/DDBJ databases">
        <title>Discovery of the Pendulisporaceae a myxobacterial family with distinct sporulation behavior and unique specialized metabolism.</title>
        <authorList>
            <person name="Garcia R."/>
            <person name="Popoff A."/>
            <person name="Bader C.D."/>
            <person name="Loehr J."/>
            <person name="Walesch S."/>
            <person name="Walt C."/>
            <person name="Boldt J."/>
            <person name="Bunk B."/>
            <person name="Haeckl F.J.F.P.J."/>
            <person name="Gunesch A.P."/>
            <person name="Birkelbach J."/>
            <person name="Nuebel U."/>
            <person name="Pietschmann T."/>
            <person name="Bach T."/>
            <person name="Mueller R."/>
        </authorList>
    </citation>
    <scope>NUCLEOTIDE SEQUENCE [LARGE SCALE GENOMIC DNA]</scope>
    <source>
        <strain evidence="5 6">MSr11954</strain>
    </source>
</reference>
<feature type="compositionally biased region" description="Polar residues" evidence="3">
    <location>
        <begin position="497"/>
        <end position="507"/>
    </location>
</feature>
<proteinExistence type="inferred from homology"/>
<feature type="domain" description="Peptidase S33 tripeptidyl aminopeptidase-like C-terminal" evidence="4">
    <location>
        <begin position="395"/>
        <end position="490"/>
    </location>
</feature>
<protein>
    <submittedName>
        <fullName evidence="5">Alpha/beta hydrolase</fullName>
    </submittedName>
</protein>
<keyword evidence="6" id="KW-1185">Reference proteome</keyword>
<evidence type="ECO:0000259" key="4">
    <source>
        <dbReference type="Pfam" id="PF08386"/>
    </source>
</evidence>
<name>A0ABZ2M6A4_9BACT</name>
<evidence type="ECO:0000313" key="5">
    <source>
        <dbReference type="EMBL" id="WXB17471.1"/>
    </source>
</evidence>
<dbReference type="InterPro" id="IPR029058">
    <property type="entry name" value="AB_hydrolase_fold"/>
</dbReference>
<evidence type="ECO:0000256" key="2">
    <source>
        <dbReference type="ARBA" id="ARBA00022801"/>
    </source>
</evidence>
<dbReference type="EMBL" id="CP089984">
    <property type="protein sequence ID" value="WXB17471.1"/>
    <property type="molecule type" value="Genomic_DNA"/>
</dbReference>
<dbReference type="SUPFAM" id="SSF53474">
    <property type="entry name" value="alpha/beta-Hydrolases"/>
    <property type="match status" value="1"/>
</dbReference>
<gene>
    <name evidence="5" type="ORF">LZC94_09350</name>
</gene>